<gene>
    <name evidence="1" type="ORF">ACFU0X_03205</name>
</gene>
<accession>A0ABW6J9N2</accession>
<evidence type="ECO:0000313" key="2">
    <source>
        <dbReference type="Proteomes" id="UP001600650"/>
    </source>
</evidence>
<sequence>MNTQTNPLTEADPTVAGEYFEGRWHQKGRNLTTRDVATANTDLQRKVERINNNRTLSTEAKRIAIAREYRTARDHVRALAQESLDHVTTQRAKLSRRLFGFEGTADAQTVIVRRDAADRAAKIESAHEAQRALQMAEANGDTHLAQAIAAQSFANGWADVVHTWFDANPQASETAKQLQELPDPSDGVWRMQHAMTYQVVPPAELGTMSDYQIDALADTVLDGGDAA</sequence>
<dbReference type="RefSeq" id="WP_381724916.1">
    <property type="nucleotide sequence ID" value="NZ_JBHVBU010000005.1"/>
</dbReference>
<dbReference type="Proteomes" id="UP001600650">
    <property type="component" value="Unassembled WGS sequence"/>
</dbReference>
<reference evidence="1 2" key="1">
    <citation type="submission" date="2024-09" db="EMBL/GenBank/DDBJ databases">
        <title>The Natural Products Discovery Center: Release of the First 8490 Sequenced Strains for Exploring Actinobacteria Biosynthetic Diversity.</title>
        <authorList>
            <person name="Kalkreuter E."/>
            <person name="Kautsar S.A."/>
            <person name="Yang D."/>
            <person name="Bader C.D."/>
            <person name="Teijaro C.N."/>
            <person name="Fluegel L."/>
            <person name="Davis C.M."/>
            <person name="Simpson J.R."/>
            <person name="Lauterbach L."/>
            <person name="Steele A.D."/>
            <person name="Gui C."/>
            <person name="Meng S."/>
            <person name="Li G."/>
            <person name="Viehrig K."/>
            <person name="Ye F."/>
            <person name="Su P."/>
            <person name="Kiefer A.F."/>
            <person name="Nichols A."/>
            <person name="Cepeda A.J."/>
            <person name="Yan W."/>
            <person name="Fan B."/>
            <person name="Jiang Y."/>
            <person name="Adhikari A."/>
            <person name="Zheng C.-J."/>
            <person name="Schuster L."/>
            <person name="Cowan T.M."/>
            <person name="Smanski M.J."/>
            <person name="Chevrette M.G."/>
            <person name="De Carvalho L.P.S."/>
            <person name="Shen B."/>
        </authorList>
    </citation>
    <scope>NUCLEOTIDE SEQUENCE [LARGE SCALE GENOMIC DNA]</scope>
    <source>
        <strain evidence="1 2">NPDC057399</strain>
    </source>
</reference>
<dbReference type="EMBL" id="JBHVBU010000005">
    <property type="protein sequence ID" value="MFE7962050.1"/>
    <property type="molecule type" value="Genomic_DNA"/>
</dbReference>
<comment type="caution">
    <text evidence="1">The sequence shown here is derived from an EMBL/GenBank/DDBJ whole genome shotgun (WGS) entry which is preliminary data.</text>
</comment>
<keyword evidence="2" id="KW-1185">Reference proteome</keyword>
<organism evidence="1 2">
    <name type="scientific">Streptomyces cellulosae</name>
    <dbReference type="NCBI Taxonomy" id="1968"/>
    <lineage>
        <taxon>Bacteria</taxon>
        <taxon>Bacillati</taxon>
        <taxon>Actinomycetota</taxon>
        <taxon>Actinomycetes</taxon>
        <taxon>Kitasatosporales</taxon>
        <taxon>Streptomycetaceae</taxon>
        <taxon>Streptomyces</taxon>
    </lineage>
</organism>
<name>A0ABW6J9N2_STRCE</name>
<evidence type="ECO:0000313" key="1">
    <source>
        <dbReference type="EMBL" id="MFE7962050.1"/>
    </source>
</evidence>
<protein>
    <submittedName>
        <fullName evidence="1">Uncharacterized protein</fullName>
    </submittedName>
</protein>
<proteinExistence type="predicted"/>